<accession>A0A7W9EZT9</accession>
<proteinExistence type="predicted"/>
<dbReference type="SUPFAM" id="SSF118215">
    <property type="entry name" value="Proton glutamate symport protein"/>
    <property type="match status" value="1"/>
</dbReference>
<reference evidence="7 8" key="1">
    <citation type="submission" date="2020-08" db="EMBL/GenBank/DDBJ databases">
        <title>Genomic Encyclopedia of Type Strains, Phase IV (KMG-IV): sequencing the most valuable type-strain genomes for metagenomic binning, comparative biology and taxonomic classification.</title>
        <authorList>
            <person name="Goeker M."/>
        </authorList>
    </citation>
    <scope>NUCLEOTIDE SEQUENCE [LARGE SCALE GENOMIC DNA]</scope>
    <source>
        <strain evidence="7 8">DSM 103336</strain>
    </source>
</reference>
<dbReference type="PANTHER" id="PTHR42865">
    <property type="entry name" value="PROTON/GLUTAMATE-ASPARTATE SYMPORTER"/>
    <property type="match status" value="1"/>
</dbReference>
<keyword evidence="2" id="KW-0813">Transport</keyword>
<evidence type="ECO:0000256" key="3">
    <source>
        <dbReference type="ARBA" id="ARBA00022692"/>
    </source>
</evidence>
<organism evidence="7 8">
    <name type="scientific">Sphingomonas prati</name>
    <dbReference type="NCBI Taxonomy" id="1843237"/>
    <lineage>
        <taxon>Bacteria</taxon>
        <taxon>Pseudomonadati</taxon>
        <taxon>Pseudomonadota</taxon>
        <taxon>Alphaproteobacteria</taxon>
        <taxon>Sphingomonadales</taxon>
        <taxon>Sphingomonadaceae</taxon>
        <taxon>Sphingomonas</taxon>
    </lineage>
</organism>
<evidence type="ECO:0000313" key="7">
    <source>
        <dbReference type="EMBL" id="MBB5727682.1"/>
    </source>
</evidence>
<evidence type="ECO:0000313" key="8">
    <source>
        <dbReference type="Proteomes" id="UP000546701"/>
    </source>
</evidence>
<dbReference type="Pfam" id="PF00375">
    <property type="entry name" value="SDF"/>
    <property type="match status" value="1"/>
</dbReference>
<name>A0A7W9EZT9_9SPHN</name>
<feature type="transmembrane region" description="Helical" evidence="6">
    <location>
        <begin position="353"/>
        <end position="377"/>
    </location>
</feature>
<evidence type="ECO:0000256" key="4">
    <source>
        <dbReference type="ARBA" id="ARBA00022989"/>
    </source>
</evidence>
<evidence type="ECO:0000256" key="6">
    <source>
        <dbReference type="SAM" id="Phobius"/>
    </source>
</evidence>
<keyword evidence="8" id="KW-1185">Reference proteome</keyword>
<dbReference type="InterPro" id="IPR036458">
    <property type="entry name" value="Na:dicarbo_symporter_sf"/>
</dbReference>
<feature type="transmembrane region" description="Helical" evidence="6">
    <location>
        <begin position="258"/>
        <end position="280"/>
    </location>
</feature>
<dbReference type="GO" id="GO:0005886">
    <property type="term" value="C:plasma membrane"/>
    <property type="evidence" value="ECO:0007669"/>
    <property type="project" value="TreeGrafter"/>
</dbReference>
<evidence type="ECO:0000256" key="1">
    <source>
        <dbReference type="ARBA" id="ARBA00004141"/>
    </source>
</evidence>
<protein>
    <submittedName>
        <fullName evidence="7">Na+/H+-dicarboxylate symporter</fullName>
    </submittedName>
</protein>
<dbReference type="EMBL" id="JACIJR010000001">
    <property type="protein sequence ID" value="MBB5727682.1"/>
    <property type="molecule type" value="Genomic_DNA"/>
</dbReference>
<keyword evidence="3 6" id="KW-0812">Transmembrane</keyword>
<dbReference type="PANTHER" id="PTHR42865:SF10">
    <property type="entry name" value="SODIUM:DICARBOXYLATE SYMPORTER FAMILY PROTEIN"/>
    <property type="match status" value="1"/>
</dbReference>
<feature type="transmembrane region" description="Helical" evidence="6">
    <location>
        <begin position="151"/>
        <end position="170"/>
    </location>
</feature>
<comment type="caution">
    <text evidence="7">The sequence shown here is derived from an EMBL/GenBank/DDBJ whole genome shotgun (WGS) entry which is preliminary data.</text>
</comment>
<gene>
    <name evidence="7" type="ORF">FHS99_000138</name>
</gene>
<dbReference type="Gene3D" id="1.10.3860.10">
    <property type="entry name" value="Sodium:dicarboxylate symporter"/>
    <property type="match status" value="1"/>
</dbReference>
<dbReference type="GO" id="GO:0015293">
    <property type="term" value="F:symporter activity"/>
    <property type="evidence" value="ECO:0007669"/>
    <property type="project" value="InterPro"/>
</dbReference>
<feature type="transmembrane region" description="Helical" evidence="6">
    <location>
        <begin position="221"/>
        <end position="246"/>
    </location>
</feature>
<sequence length="408" mass="41075">MAMTGRIVLALVSGLAAGAGLAHVEVAGPLAVAEPIGQAWLAGLQMTLVPLVFGLLVTGIASAALSVRAGGVAGRAILLFAVALLASATFSAAATSAILAWWPVPAGGAAALSGAVASGAAIPAGAVEPSAAWLVGFIPVNPIRAAADGEMVGVVLFALLFGFAATRIKAEQRAVLIAFFEAMVDTLLVVVGWVLWLAPIGVFALGLVAGYRSGLASAGTLLHYVMVVSAVCLALTMLIYPVVMLFGRIGAGRFARAAVPAQAIAFSTQSSIAALPAMIAACDGPLAVLATVRSIVLPLAISLFRVTSPAANLAVAIYIAQLYGVPLSLVTLTVGVMVAALVSLAAVGLPGQITFFTTIGPICLAMGLPVGLLPLLLAVETMPDIFRTTGNVTADMAVARIIGRRREV</sequence>
<feature type="transmembrane region" description="Helical" evidence="6">
    <location>
        <begin position="77"/>
        <end position="102"/>
    </location>
</feature>
<dbReference type="AlphaFoldDB" id="A0A7W9EZT9"/>
<dbReference type="PRINTS" id="PR00173">
    <property type="entry name" value="EDTRNSPORT"/>
</dbReference>
<dbReference type="OrthoDB" id="9766690at2"/>
<comment type="subcellular location">
    <subcellularLocation>
        <location evidence="1">Membrane</location>
        <topology evidence="1">Multi-pass membrane protein</topology>
    </subcellularLocation>
</comment>
<evidence type="ECO:0000256" key="5">
    <source>
        <dbReference type="ARBA" id="ARBA00023136"/>
    </source>
</evidence>
<feature type="transmembrane region" description="Helical" evidence="6">
    <location>
        <begin position="43"/>
        <end position="65"/>
    </location>
</feature>
<dbReference type="InterPro" id="IPR001991">
    <property type="entry name" value="Na-dicarboxylate_symporter"/>
</dbReference>
<feature type="transmembrane region" description="Helical" evidence="6">
    <location>
        <begin position="316"/>
        <end position="347"/>
    </location>
</feature>
<feature type="transmembrane region" description="Helical" evidence="6">
    <location>
        <begin position="182"/>
        <end position="209"/>
    </location>
</feature>
<keyword evidence="5 6" id="KW-0472">Membrane</keyword>
<keyword evidence="4 6" id="KW-1133">Transmembrane helix</keyword>
<dbReference type="RefSeq" id="WP_157175295.1">
    <property type="nucleotide sequence ID" value="NZ_BMJP01000001.1"/>
</dbReference>
<evidence type="ECO:0000256" key="2">
    <source>
        <dbReference type="ARBA" id="ARBA00022448"/>
    </source>
</evidence>
<dbReference type="Proteomes" id="UP000546701">
    <property type="component" value="Unassembled WGS sequence"/>
</dbReference>